<dbReference type="InterPro" id="IPR015199">
    <property type="entry name" value="DNA_pol_III_delta_C"/>
</dbReference>
<evidence type="ECO:0000256" key="4">
    <source>
        <dbReference type="ARBA" id="ARBA00022695"/>
    </source>
</evidence>
<dbReference type="EC" id="2.7.7.7" evidence="1"/>
<keyword evidence="3 9" id="KW-0808">Transferase</keyword>
<dbReference type="NCBIfam" id="NF004310">
    <property type="entry name" value="PRK05707.1"/>
    <property type="match status" value="1"/>
</dbReference>
<dbReference type="InterPro" id="IPR050238">
    <property type="entry name" value="DNA_Rep/Repair_Clamp_Loader"/>
</dbReference>
<dbReference type="Pfam" id="PF13177">
    <property type="entry name" value="DNA_pol3_delta2"/>
    <property type="match status" value="1"/>
</dbReference>
<dbReference type="SUPFAM" id="SSF52540">
    <property type="entry name" value="P-loop containing nucleoside triphosphate hydrolases"/>
    <property type="match status" value="1"/>
</dbReference>
<sequence length="326" mass="35861">MSAVLPWQQSQWDKLLSRIAQDNLPHALLLTGRRGVGKQRLALQLAALLLCTEDQPEPCGQCKGCRLIAAGTHPDLKVIQPLEDKSVISVDQIRELSHYLSLTALCGGYQVVLISPADAMNVNAANSLLKTLEEPPANTLLLLMSERPSALTATIRSRCQVINFGKPAQDSALAWLKNQQPELDANSASTALELADGAPLRAAEMVAQGALNQRTEMLDDLEQIVAGRCDPIEIAKKWLKLGKKESLYWVYGWLVDMVRMKVANQPPYIANSDIAPRLSKIAARIELPLLYKRLDQVSEALRLADNPSLNAELLLEGVLIGWTPRR</sequence>
<accession>A0A3B0ZWB5</accession>
<evidence type="ECO:0000313" key="9">
    <source>
        <dbReference type="EMBL" id="VAW84886.1"/>
    </source>
</evidence>
<evidence type="ECO:0000256" key="1">
    <source>
        <dbReference type="ARBA" id="ARBA00012417"/>
    </source>
</evidence>
<dbReference type="Pfam" id="PF09115">
    <property type="entry name" value="DNApol3-delta_C"/>
    <property type="match status" value="1"/>
</dbReference>
<dbReference type="GO" id="GO:0003677">
    <property type="term" value="F:DNA binding"/>
    <property type="evidence" value="ECO:0007669"/>
    <property type="project" value="InterPro"/>
</dbReference>
<dbReference type="GO" id="GO:0003887">
    <property type="term" value="F:DNA-directed DNA polymerase activity"/>
    <property type="evidence" value="ECO:0007669"/>
    <property type="project" value="UniProtKB-KW"/>
</dbReference>
<dbReference type="GO" id="GO:0009360">
    <property type="term" value="C:DNA polymerase III complex"/>
    <property type="evidence" value="ECO:0007669"/>
    <property type="project" value="InterPro"/>
</dbReference>
<feature type="domain" description="DNA polymerase III delta subunit C-terminal" evidence="8">
    <location>
        <begin position="209"/>
        <end position="322"/>
    </location>
</feature>
<evidence type="ECO:0000256" key="3">
    <source>
        <dbReference type="ARBA" id="ARBA00022679"/>
    </source>
</evidence>
<dbReference type="NCBIfam" id="TIGR00678">
    <property type="entry name" value="holB"/>
    <property type="match status" value="1"/>
</dbReference>
<evidence type="ECO:0000259" key="8">
    <source>
        <dbReference type="Pfam" id="PF09115"/>
    </source>
</evidence>
<keyword evidence="4 9" id="KW-0548">Nucleotidyltransferase</keyword>
<name>A0A3B0ZWB5_9ZZZZ</name>
<reference evidence="9" key="1">
    <citation type="submission" date="2018-06" db="EMBL/GenBank/DDBJ databases">
        <authorList>
            <person name="Zhirakovskaya E."/>
        </authorList>
    </citation>
    <scope>NUCLEOTIDE SEQUENCE</scope>
</reference>
<dbReference type="PANTHER" id="PTHR11669:SF8">
    <property type="entry name" value="DNA POLYMERASE III SUBUNIT DELTA"/>
    <property type="match status" value="1"/>
</dbReference>
<dbReference type="Gene3D" id="3.40.50.300">
    <property type="entry name" value="P-loop containing nucleotide triphosphate hydrolases"/>
    <property type="match status" value="1"/>
</dbReference>
<dbReference type="EMBL" id="UOFQ01000009">
    <property type="protein sequence ID" value="VAW84886.1"/>
    <property type="molecule type" value="Genomic_DNA"/>
</dbReference>
<dbReference type="InterPro" id="IPR004622">
    <property type="entry name" value="DNA_pol_HolB"/>
</dbReference>
<dbReference type="PANTHER" id="PTHR11669">
    <property type="entry name" value="REPLICATION FACTOR C / DNA POLYMERASE III GAMMA-TAU SUBUNIT"/>
    <property type="match status" value="1"/>
</dbReference>
<proteinExistence type="predicted"/>
<comment type="catalytic activity">
    <reaction evidence="7">
        <text>DNA(n) + a 2'-deoxyribonucleoside 5'-triphosphate = DNA(n+1) + diphosphate</text>
        <dbReference type="Rhea" id="RHEA:22508"/>
        <dbReference type="Rhea" id="RHEA-COMP:17339"/>
        <dbReference type="Rhea" id="RHEA-COMP:17340"/>
        <dbReference type="ChEBI" id="CHEBI:33019"/>
        <dbReference type="ChEBI" id="CHEBI:61560"/>
        <dbReference type="ChEBI" id="CHEBI:173112"/>
        <dbReference type="EC" id="2.7.7.7"/>
    </reaction>
</comment>
<protein>
    <recommendedName>
        <fullName evidence="2">DNA polymerase III subunit delta'</fullName>
        <ecNumber evidence="1">2.7.7.7</ecNumber>
    </recommendedName>
</protein>
<keyword evidence="6" id="KW-0239">DNA-directed DNA polymerase</keyword>
<dbReference type="GO" id="GO:0008408">
    <property type="term" value="F:3'-5' exonuclease activity"/>
    <property type="evidence" value="ECO:0007669"/>
    <property type="project" value="InterPro"/>
</dbReference>
<keyword evidence="5" id="KW-0235">DNA replication</keyword>
<dbReference type="InterPro" id="IPR027417">
    <property type="entry name" value="P-loop_NTPase"/>
</dbReference>
<evidence type="ECO:0000256" key="7">
    <source>
        <dbReference type="ARBA" id="ARBA00049244"/>
    </source>
</evidence>
<gene>
    <name evidence="9" type="ORF">MNBD_GAMMA17-1258</name>
</gene>
<dbReference type="AlphaFoldDB" id="A0A3B0ZWB5"/>
<dbReference type="Gene3D" id="1.20.272.10">
    <property type="match status" value="1"/>
</dbReference>
<dbReference type="GO" id="GO:0006261">
    <property type="term" value="P:DNA-templated DNA replication"/>
    <property type="evidence" value="ECO:0007669"/>
    <property type="project" value="TreeGrafter"/>
</dbReference>
<organism evidence="9">
    <name type="scientific">hydrothermal vent metagenome</name>
    <dbReference type="NCBI Taxonomy" id="652676"/>
    <lineage>
        <taxon>unclassified sequences</taxon>
        <taxon>metagenomes</taxon>
        <taxon>ecological metagenomes</taxon>
    </lineage>
</organism>
<evidence type="ECO:0000256" key="6">
    <source>
        <dbReference type="ARBA" id="ARBA00022932"/>
    </source>
</evidence>
<evidence type="ECO:0000256" key="2">
    <source>
        <dbReference type="ARBA" id="ARBA00014363"/>
    </source>
</evidence>
<evidence type="ECO:0000256" key="5">
    <source>
        <dbReference type="ARBA" id="ARBA00022705"/>
    </source>
</evidence>